<dbReference type="InterPro" id="IPR058245">
    <property type="entry name" value="NreC/VraR/RcsB-like_REC"/>
</dbReference>
<dbReference type="InterPro" id="IPR039420">
    <property type="entry name" value="WalR-like"/>
</dbReference>
<dbReference type="GO" id="GO:0003677">
    <property type="term" value="F:DNA binding"/>
    <property type="evidence" value="ECO:0007669"/>
    <property type="project" value="UniProtKB-KW"/>
</dbReference>
<dbReference type="OrthoDB" id="9152510at2"/>
<keyword evidence="1" id="KW-0805">Transcription regulation</keyword>
<dbReference type="Gene3D" id="3.40.50.2300">
    <property type="match status" value="1"/>
</dbReference>
<dbReference type="GO" id="GO:0000160">
    <property type="term" value="P:phosphorelay signal transduction system"/>
    <property type="evidence" value="ECO:0007669"/>
    <property type="project" value="InterPro"/>
</dbReference>
<accession>A0A2G9C981</accession>
<dbReference type="InterPro" id="IPR001789">
    <property type="entry name" value="Sig_transdc_resp-reg_receiver"/>
</dbReference>
<dbReference type="SUPFAM" id="SSF52172">
    <property type="entry name" value="CheY-like"/>
    <property type="match status" value="1"/>
</dbReference>
<feature type="domain" description="Response regulatory" evidence="5">
    <location>
        <begin position="2"/>
        <end position="118"/>
    </location>
</feature>
<proteinExistence type="predicted"/>
<evidence type="ECO:0000313" key="7">
    <source>
        <dbReference type="Proteomes" id="UP000231501"/>
    </source>
</evidence>
<dbReference type="Proteomes" id="UP000231501">
    <property type="component" value="Unassembled WGS sequence"/>
</dbReference>
<keyword evidence="7" id="KW-1185">Reference proteome</keyword>
<evidence type="ECO:0000313" key="6">
    <source>
        <dbReference type="EMBL" id="PIM52963.1"/>
    </source>
</evidence>
<keyword evidence="2" id="KW-0238">DNA-binding</keyword>
<dbReference type="AlphaFoldDB" id="A0A2G9C981"/>
<dbReference type="EMBL" id="PEOG01000028">
    <property type="protein sequence ID" value="PIM52963.1"/>
    <property type="molecule type" value="Genomic_DNA"/>
</dbReference>
<dbReference type="PROSITE" id="PS50110">
    <property type="entry name" value="RESPONSE_REGULATORY"/>
    <property type="match status" value="1"/>
</dbReference>
<dbReference type="PANTHER" id="PTHR43214">
    <property type="entry name" value="TWO-COMPONENT RESPONSE REGULATOR"/>
    <property type="match status" value="1"/>
</dbReference>
<organism evidence="6 7">
    <name type="scientific">Roseateles chitinivorans</name>
    <dbReference type="NCBI Taxonomy" id="2917965"/>
    <lineage>
        <taxon>Bacteria</taxon>
        <taxon>Pseudomonadati</taxon>
        <taxon>Pseudomonadota</taxon>
        <taxon>Betaproteobacteria</taxon>
        <taxon>Burkholderiales</taxon>
        <taxon>Sphaerotilaceae</taxon>
        <taxon>Roseateles</taxon>
    </lineage>
</organism>
<dbReference type="SMART" id="SM00448">
    <property type="entry name" value="REC"/>
    <property type="match status" value="1"/>
</dbReference>
<dbReference type="Pfam" id="PF00072">
    <property type="entry name" value="Response_reg"/>
    <property type="match status" value="1"/>
</dbReference>
<keyword evidence="4" id="KW-0597">Phosphoprotein</keyword>
<protein>
    <submittedName>
        <fullName evidence="6">Response regulator</fullName>
    </submittedName>
</protein>
<dbReference type="CDD" id="cd17535">
    <property type="entry name" value="REC_NarL-like"/>
    <property type="match status" value="1"/>
</dbReference>
<evidence type="ECO:0000256" key="1">
    <source>
        <dbReference type="ARBA" id="ARBA00023015"/>
    </source>
</evidence>
<feature type="modified residue" description="4-aspartylphosphate" evidence="4">
    <location>
        <position position="53"/>
    </location>
</feature>
<dbReference type="InterPro" id="IPR011006">
    <property type="entry name" value="CheY-like_superfamily"/>
</dbReference>
<evidence type="ECO:0000259" key="5">
    <source>
        <dbReference type="PROSITE" id="PS50110"/>
    </source>
</evidence>
<keyword evidence="3" id="KW-0804">Transcription</keyword>
<name>A0A2G9C981_9BURK</name>
<reference evidence="6 7" key="1">
    <citation type="submission" date="2017-11" db="EMBL/GenBank/DDBJ databases">
        <title>Draft genome sequence of Mitsuaria sp. HWN-4.</title>
        <authorList>
            <person name="Gundlapally S.R."/>
        </authorList>
    </citation>
    <scope>NUCLEOTIDE SEQUENCE [LARGE SCALE GENOMIC DNA]</scope>
    <source>
        <strain evidence="6 7">HWN-4</strain>
    </source>
</reference>
<gene>
    <name evidence="6" type="ORF">CS062_12115</name>
</gene>
<sequence length="137" mass="14827">MKVVLVEDSPLVRKHLLAALKEQPFLSVVGIAATEAEALCTVGLTRPHVVVLDLSLASGSGLEVLRKLRMAGFGGTILVLSNREAEIYAPLCVQNGANAFYDKGREFERFLTDLNMLAEAPRLAASRPMTLGSLHLR</sequence>
<evidence type="ECO:0000256" key="3">
    <source>
        <dbReference type="ARBA" id="ARBA00023163"/>
    </source>
</evidence>
<dbReference type="RefSeq" id="WP_099861889.1">
    <property type="nucleotide sequence ID" value="NZ_PEOG01000028.1"/>
</dbReference>
<evidence type="ECO:0000256" key="4">
    <source>
        <dbReference type="PROSITE-ProRule" id="PRU00169"/>
    </source>
</evidence>
<evidence type="ECO:0000256" key="2">
    <source>
        <dbReference type="ARBA" id="ARBA00023125"/>
    </source>
</evidence>
<comment type="caution">
    <text evidence="6">The sequence shown here is derived from an EMBL/GenBank/DDBJ whole genome shotgun (WGS) entry which is preliminary data.</text>
</comment>
<dbReference type="PANTHER" id="PTHR43214:SF41">
    <property type="entry name" value="NITRATE_NITRITE RESPONSE REGULATOR PROTEIN NARP"/>
    <property type="match status" value="1"/>
</dbReference>